<keyword evidence="4 9" id="KW-0349">Heme</keyword>
<dbReference type="Gene3D" id="1.10.630.10">
    <property type="entry name" value="Cytochrome P450"/>
    <property type="match status" value="1"/>
</dbReference>
<evidence type="ECO:0000256" key="2">
    <source>
        <dbReference type="ARBA" id="ARBA00005179"/>
    </source>
</evidence>
<reference evidence="11 12" key="1">
    <citation type="submission" date="2020-05" db="EMBL/GenBank/DDBJ databases">
        <title>Identification and distribution of gene clusters putatively required for synthesis of sphingolipid metabolism inhibitors in phylogenetically diverse species of the filamentous fungus Fusarium.</title>
        <authorList>
            <person name="Kim H.-S."/>
            <person name="Busman M."/>
            <person name="Brown D.W."/>
            <person name="Divon H."/>
            <person name="Uhlig S."/>
            <person name="Proctor R.H."/>
        </authorList>
    </citation>
    <scope>NUCLEOTIDE SEQUENCE [LARGE SCALE GENOMIC DNA]</scope>
    <source>
        <strain evidence="11 12">NRRL 25211</strain>
    </source>
</reference>
<evidence type="ECO:0000256" key="7">
    <source>
        <dbReference type="ARBA" id="ARBA00023004"/>
    </source>
</evidence>
<keyword evidence="12" id="KW-1185">Reference proteome</keyword>
<keyword evidence="7 9" id="KW-0408">Iron</keyword>
<comment type="cofactor">
    <cofactor evidence="1 9">
        <name>heme</name>
        <dbReference type="ChEBI" id="CHEBI:30413"/>
    </cofactor>
</comment>
<evidence type="ECO:0000256" key="6">
    <source>
        <dbReference type="ARBA" id="ARBA00023002"/>
    </source>
</evidence>
<dbReference type="SUPFAM" id="SSF48264">
    <property type="entry name" value="Cytochrome P450"/>
    <property type="match status" value="1"/>
</dbReference>
<keyword evidence="10" id="KW-0812">Transmembrane</keyword>
<protein>
    <submittedName>
        <fullName evidence="11">Cytochrome P450 monooxygenase</fullName>
    </submittedName>
</protein>
<keyword evidence="8 11" id="KW-0503">Monooxygenase</keyword>
<dbReference type="InterPro" id="IPR050121">
    <property type="entry name" value="Cytochrome_P450_monoxygenase"/>
</dbReference>
<sequence length="554" mass="62639">MDVINTIVELYLQMRGPFLGITLAACLVIATLYRGYDHRRFYRDLPGPPHSWQFGHIKVFSQVASLMPPNTHPQLFYTEMVHLYNLKEIFYLDLWPIGPRMVVIIDPKLMDNSSLPKPLPIHPFTAVFMKPMLGEGTMAATNGALWRKIAAAVSPAFSMSHVLGMTNIMIDECLLFQERLDESAVRGDAFSMEELVAKLVFGIVSTVTLGEPQHSQTVGSQILKDSRDLVNLARGETDPLIAYNPLVQIPRRWKRHQIVSRLDSSLREKVDECVERIVQEGIVPSRQSPRSIMDLLIREHAEAVLERKKRGVFGRPRLSSSEEEILFSNLRTMLLGGHSTSTNTLCFLFMLLSKAPEVVEKMHQEHIEQLGTSPQVTLLANPNMFQRLPYTEAVLKESLRLYPLGSDLKQGPPGTTITTHDGRRLPIAKGLIMTASAHTIHYDEHIYPDPAAFRPERWLNLEKPIPGEYFRAFGGDGRTCPGQNMGMNILKIVMVMTMGKYTFECAGLKPNREPKTKHTDFDLVFGEMAFQQLGLDGRPRDGMMMTVRKKAQVY</sequence>
<keyword evidence="10" id="KW-1133">Transmembrane helix</keyword>
<evidence type="ECO:0000256" key="8">
    <source>
        <dbReference type="ARBA" id="ARBA00023033"/>
    </source>
</evidence>
<feature type="transmembrane region" description="Helical" evidence="10">
    <location>
        <begin position="18"/>
        <end position="36"/>
    </location>
</feature>
<gene>
    <name evidence="11" type="ORF">FPANT_3161</name>
</gene>
<dbReference type="InterPro" id="IPR036396">
    <property type="entry name" value="Cyt_P450_sf"/>
</dbReference>
<dbReference type="EMBL" id="JAAOAR010000143">
    <property type="protein sequence ID" value="KAF5599709.1"/>
    <property type="molecule type" value="Genomic_DNA"/>
</dbReference>
<keyword evidence="6" id="KW-0560">Oxidoreductase</keyword>
<evidence type="ECO:0000313" key="11">
    <source>
        <dbReference type="EMBL" id="KAF5599709.1"/>
    </source>
</evidence>
<keyword evidence="5 9" id="KW-0479">Metal-binding</keyword>
<dbReference type="InterPro" id="IPR002403">
    <property type="entry name" value="Cyt_P450_E_grp-IV"/>
</dbReference>
<evidence type="ECO:0000256" key="3">
    <source>
        <dbReference type="ARBA" id="ARBA00010617"/>
    </source>
</evidence>
<dbReference type="AlphaFoldDB" id="A0A8H5PN15"/>
<dbReference type="GO" id="GO:0020037">
    <property type="term" value="F:heme binding"/>
    <property type="evidence" value="ECO:0007669"/>
    <property type="project" value="InterPro"/>
</dbReference>
<evidence type="ECO:0000256" key="1">
    <source>
        <dbReference type="ARBA" id="ARBA00001971"/>
    </source>
</evidence>
<dbReference type="GO" id="GO:0005506">
    <property type="term" value="F:iron ion binding"/>
    <property type="evidence" value="ECO:0007669"/>
    <property type="project" value="InterPro"/>
</dbReference>
<dbReference type="GO" id="GO:0016705">
    <property type="term" value="F:oxidoreductase activity, acting on paired donors, with incorporation or reduction of molecular oxygen"/>
    <property type="evidence" value="ECO:0007669"/>
    <property type="project" value="InterPro"/>
</dbReference>
<dbReference type="PRINTS" id="PR00385">
    <property type="entry name" value="P450"/>
</dbReference>
<dbReference type="PANTHER" id="PTHR24305">
    <property type="entry name" value="CYTOCHROME P450"/>
    <property type="match status" value="1"/>
</dbReference>
<dbReference type="InterPro" id="IPR001128">
    <property type="entry name" value="Cyt_P450"/>
</dbReference>
<evidence type="ECO:0000313" key="12">
    <source>
        <dbReference type="Proteomes" id="UP000544095"/>
    </source>
</evidence>
<dbReference type="PRINTS" id="PR00465">
    <property type="entry name" value="EP450IV"/>
</dbReference>
<name>A0A8H5PN15_9HYPO</name>
<evidence type="ECO:0000256" key="9">
    <source>
        <dbReference type="PIRSR" id="PIRSR602403-1"/>
    </source>
</evidence>
<evidence type="ECO:0000256" key="4">
    <source>
        <dbReference type="ARBA" id="ARBA00022617"/>
    </source>
</evidence>
<dbReference type="Proteomes" id="UP000544095">
    <property type="component" value="Unassembled WGS sequence"/>
</dbReference>
<evidence type="ECO:0000256" key="5">
    <source>
        <dbReference type="ARBA" id="ARBA00022723"/>
    </source>
</evidence>
<comment type="caution">
    <text evidence="11">The sequence shown here is derived from an EMBL/GenBank/DDBJ whole genome shotgun (WGS) entry which is preliminary data.</text>
</comment>
<evidence type="ECO:0000256" key="10">
    <source>
        <dbReference type="SAM" id="Phobius"/>
    </source>
</evidence>
<comment type="pathway">
    <text evidence="2">Secondary metabolite biosynthesis.</text>
</comment>
<keyword evidence="10" id="KW-0472">Membrane</keyword>
<comment type="similarity">
    <text evidence="3">Belongs to the cytochrome P450 family.</text>
</comment>
<dbReference type="PANTHER" id="PTHR24305:SF107">
    <property type="entry name" value="P450, PUTATIVE (EUROFUNG)-RELATED"/>
    <property type="match status" value="1"/>
</dbReference>
<accession>A0A8H5PN15</accession>
<organism evidence="11 12">
    <name type="scientific">Fusarium pseudoanthophilum</name>
    <dbReference type="NCBI Taxonomy" id="48495"/>
    <lineage>
        <taxon>Eukaryota</taxon>
        <taxon>Fungi</taxon>
        <taxon>Dikarya</taxon>
        <taxon>Ascomycota</taxon>
        <taxon>Pezizomycotina</taxon>
        <taxon>Sordariomycetes</taxon>
        <taxon>Hypocreomycetidae</taxon>
        <taxon>Hypocreales</taxon>
        <taxon>Nectriaceae</taxon>
        <taxon>Fusarium</taxon>
        <taxon>Fusarium fujikuroi species complex</taxon>
    </lineage>
</organism>
<dbReference type="Pfam" id="PF00067">
    <property type="entry name" value="p450"/>
    <property type="match status" value="1"/>
</dbReference>
<dbReference type="GO" id="GO:0004497">
    <property type="term" value="F:monooxygenase activity"/>
    <property type="evidence" value="ECO:0007669"/>
    <property type="project" value="UniProtKB-KW"/>
</dbReference>
<proteinExistence type="inferred from homology"/>
<feature type="binding site" description="axial binding residue" evidence="9">
    <location>
        <position position="480"/>
    </location>
    <ligand>
        <name>heme</name>
        <dbReference type="ChEBI" id="CHEBI:30413"/>
    </ligand>
    <ligandPart>
        <name>Fe</name>
        <dbReference type="ChEBI" id="CHEBI:18248"/>
    </ligandPart>
</feature>